<reference evidence="4" key="1">
    <citation type="submission" date="2015-07" db="EMBL/GenBank/DDBJ databases">
        <title>Genome sequencing project for genomic taxonomy and phylogenomics of Bacillus-like bacteria.</title>
        <authorList>
            <person name="Liu B."/>
            <person name="Wang J."/>
            <person name="Zhu Y."/>
            <person name="Liu G."/>
            <person name="Chen Q."/>
            <person name="Chen Z."/>
            <person name="Lan J."/>
            <person name="Che J."/>
            <person name="Ge C."/>
            <person name="Shi H."/>
            <person name="Pan Z."/>
            <person name="Liu X."/>
        </authorList>
    </citation>
    <scope>NUCLEOTIDE SEQUENCE [LARGE SCALE GENOMIC DNA]</scope>
    <source>
        <strain evidence="4">DSM 9887</strain>
    </source>
</reference>
<proteinExistence type="predicted"/>
<dbReference type="OrthoDB" id="9794725at2"/>
<name>A0A0K9YKZ9_9BACL</name>
<dbReference type="Pfam" id="PF13472">
    <property type="entry name" value="Lipase_GDSL_2"/>
    <property type="match status" value="1"/>
</dbReference>
<dbReference type="Proteomes" id="UP000036834">
    <property type="component" value="Unassembled WGS sequence"/>
</dbReference>
<gene>
    <name evidence="3" type="ORF">ADS79_26050</name>
    <name evidence="2" type="ORF">BRE01_44860</name>
</gene>
<dbReference type="PANTHER" id="PTHR30383">
    <property type="entry name" value="THIOESTERASE 1/PROTEASE 1/LYSOPHOSPHOLIPASE L1"/>
    <property type="match status" value="1"/>
</dbReference>
<dbReference type="AlphaFoldDB" id="A0A0K9YKZ9"/>
<evidence type="ECO:0000313" key="2">
    <source>
        <dbReference type="EMBL" id="GED70784.1"/>
    </source>
</evidence>
<comment type="caution">
    <text evidence="3">The sequence shown here is derived from an EMBL/GenBank/DDBJ whole genome shotgun (WGS) entry which is preliminary data.</text>
</comment>
<dbReference type="InterPro" id="IPR036514">
    <property type="entry name" value="SGNH_hydro_sf"/>
</dbReference>
<dbReference type="GO" id="GO:0004622">
    <property type="term" value="F:phosphatidylcholine lysophospholipase activity"/>
    <property type="evidence" value="ECO:0007669"/>
    <property type="project" value="TreeGrafter"/>
</dbReference>
<accession>A0A0K9YKZ9</accession>
<evidence type="ECO:0000313" key="4">
    <source>
        <dbReference type="Proteomes" id="UP000036834"/>
    </source>
</evidence>
<reference evidence="2 5" key="3">
    <citation type="submission" date="2019-06" db="EMBL/GenBank/DDBJ databases">
        <title>Whole genome shotgun sequence of Brevibacillus reuszeri NBRC 15719.</title>
        <authorList>
            <person name="Hosoyama A."/>
            <person name="Uohara A."/>
            <person name="Ohji S."/>
            <person name="Ichikawa N."/>
        </authorList>
    </citation>
    <scope>NUCLEOTIDE SEQUENCE [LARGE SCALE GENOMIC DNA]</scope>
    <source>
        <strain evidence="2 5">NBRC 15719</strain>
    </source>
</reference>
<dbReference type="InterPro" id="IPR013830">
    <property type="entry name" value="SGNH_hydro"/>
</dbReference>
<organism evidence="3 4">
    <name type="scientific">Brevibacillus reuszeri</name>
    <dbReference type="NCBI Taxonomy" id="54915"/>
    <lineage>
        <taxon>Bacteria</taxon>
        <taxon>Bacillati</taxon>
        <taxon>Bacillota</taxon>
        <taxon>Bacilli</taxon>
        <taxon>Bacillales</taxon>
        <taxon>Paenibacillaceae</taxon>
        <taxon>Brevibacillus</taxon>
    </lineage>
</organism>
<dbReference type="EMBL" id="BJON01000018">
    <property type="protein sequence ID" value="GED70784.1"/>
    <property type="molecule type" value="Genomic_DNA"/>
</dbReference>
<feature type="domain" description="SGNH hydrolase-type esterase" evidence="1">
    <location>
        <begin position="7"/>
        <end position="186"/>
    </location>
</feature>
<evidence type="ECO:0000313" key="3">
    <source>
        <dbReference type="EMBL" id="KNB69364.1"/>
    </source>
</evidence>
<keyword evidence="5" id="KW-1185">Reference proteome</keyword>
<reference evidence="3" key="2">
    <citation type="submission" date="2015-07" db="EMBL/GenBank/DDBJ databases">
        <title>MeaNS - Measles Nucleotide Surveillance Program.</title>
        <authorList>
            <person name="Tran T."/>
            <person name="Druce J."/>
        </authorList>
    </citation>
    <scope>NUCLEOTIDE SEQUENCE</scope>
    <source>
        <strain evidence="3">DSM 9887</strain>
    </source>
</reference>
<dbReference type="PANTHER" id="PTHR30383:SF5">
    <property type="entry name" value="SGNH HYDROLASE-TYPE ESTERASE DOMAIN-CONTAINING PROTEIN"/>
    <property type="match status" value="1"/>
</dbReference>
<protein>
    <submittedName>
        <fullName evidence="3">Lysophospholipase</fullName>
    </submittedName>
    <submittedName>
        <fullName evidence="2">Peptidase</fullName>
    </submittedName>
</protein>
<dbReference type="RefSeq" id="WP_049741370.1">
    <property type="nucleotide sequence ID" value="NZ_BJON01000018.1"/>
</dbReference>
<dbReference type="PATRIC" id="fig|54915.3.peg.4378"/>
<dbReference type="SUPFAM" id="SSF52266">
    <property type="entry name" value="SGNH hydrolase"/>
    <property type="match status" value="1"/>
</dbReference>
<dbReference type="Gene3D" id="3.40.50.1110">
    <property type="entry name" value="SGNH hydrolase"/>
    <property type="match status" value="1"/>
</dbReference>
<dbReference type="InterPro" id="IPR051532">
    <property type="entry name" value="Ester_Hydrolysis_Enzymes"/>
</dbReference>
<evidence type="ECO:0000259" key="1">
    <source>
        <dbReference type="Pfam" id="PF13472"/>
    </source>
</evidence>
<sequence>MVKKLVCIGDSLTEGFGVRKVAAWPALLQAELGLEVVNKGISGDTTTGMLGRFYPDVILQNPSHVMIMGGGNDMWWNVPTNVMLANVYAMVKQALHHQITPIIGISSAGFNPAMIDPSTVWEPIGGYEKLHEAGTHYTHELKKMAQSNGWMLVSLQDLFLDGEGKVDHCFYEGTDGLHPNEKGHKRIAQAIAESLMKQAAVTS</sequence>
<dbReference type="EMBL" id="LGIQ01000011">
    <property type="protein sequence ID" value="KNB69364.1"/>
    <property type="molecule type" value="Genomic_DNA"/>
</dbReference>
<dbReference type="STRING" id="54915.ADS79_26050"/>
<dbReference type="Proteomes" id="UP000319578">
    <property type="component" value="Unassembled WGS sequence"/>
</dbReference>
<evidence type="ECO:0000313" key="5">
    <source>
        <dbReference type="Proteomes" id="UP000319578"/>
    </source>
</evidence>